<evidence type="ECO:0000313" key="6">
    <source>
        <dbReference type="EMBL" id="WRO07460.1"/>
    </source>
</evidence>
<dbReference type="PANTHER" id="PTHR43080:SF26">
    <property type="entry name" value="REGULATORY PROTEIN"/>
    <property type="match status" value="1"/>
</dbReference>
<dbReference type="InterPro" id="IPR051257">
    <property type="entry name" value="Diverse_CBS-Domain"/>
</dbReference>
<dbReference type="OrthoDB" id="9794094at2"/>
<accession>A0A0V8LX67</accession>
<dbReference type="GeneID" id="3229723"/>
<dbReference type="EMBL" id="CP141531">
    <property type="protein sequence ID" value="WRO07460.1"/>
    <property type="molecule type" value="Genomic_DNA"/>
</dbReference>
<dbReference type="InterPro" id="IPR046342">
    <property type="entry name" value="CBS_dom_sf"/>
</dbReference>
<evidence type="ECO:0000313" key="5">
    <source>
        <dbReference type="EMBL" id="KSV16110.1"/>
    </source>
</evidence>
<dbReference type="PATRIC" id="fig|61435.5.peg.1669"/>
<evidence type="ECO:0000313" key="4">
    <source>
        <dbReference type="EMBL" id="BAZ97407.1"/>
    </source>
</evidence>
<dbReference type="Proteomes" id="UP001327986">
    <property type="component" value="Chromosome"/>
</dbReference>
<dbReference type="Gene3D" id="3.10.580.10">
    <property type="entry name" value="CBS-domain"/>
    <property type="match status" value="1"/>
</dbReference>
<reference evidence="6" key="3">
    <citation type="submission" date="2023-12" db="EMBL/GenBank/DDBJ databases">
        <title>Isolation of organohalide respiring bacteria Dehalococcoides mccartyi strain GPTCE1 in groundwater collected near a chemical plant in Suzhou, China.</title>
        <authorList>
            <person name="Liu G."/>
        </authorList>
    </citation>
    <scope>NUCLEOTIDE SEQUENCE</scope>
    <source>
        <strain evidence="6">GPTCE1</strain>
    </source>
</reference>
<dbReference type="SUPFAM" id="SSF54631">
    <property type="entry name" value="CBS-domain pair"/>
    <property type="match status" value="1"/>
</dbReference>
<reference evidence="4 8" key="2">
    <citation type="journal article" date="2017" name="Sci. Rep.">
        <title>Isolation and genomic characterization of a Dehalococcoides strain suggests genomic rearrangement during culture.</title>
        <authorList>
            <person name="Yohda M."/>
            <person name="Ikegami K."/>
            <person name="Aita Y."/>
            <person name="Kitajima M."/>
            <person name="Takechi A."/>
            <person name="Iwamoto M."/>
            <person name="Fukuda T."/>
            <person name="Tamura N."/>
            <person name="Shibasaki J."/>
            <person name="Koike S."/>
            <person name="Komatsu D."/>
            <person name="Miyagi S."/>
            <person name="Nishimura M."/>
            <person name="Uchino Y."/>
            <person name="Shiroma A."/>
            <person name="Shimoji M."/>
            <person name="Tamotsu H."/>
            <person name="Ashimine N."/>
            <person name="Shinzato M."/>
            <person name="Ohki S."/>
            <person name="Nakano K."/>
            <person name="Teruya K."/>
            <person name="Satou K."/>
            <person name="Hirano T."/>
            <person name="Yagi O."/>
        </authorList>
    </citation>
    <scope>NUCLEOTIDE SEQUENCE [LARGE SCALE GENOMIC DNA]</scope>
    <source>
        <strain evidence="4 8">UCH-ATV1</strain>
    </source>
</reference>
<organism evidence="5 7">
    <name type="scientific">Dehalococcoides mccartyi</name>
    <dbReference type="NCBI Taxonomy" id="61435"/>
    <lineage>
        <taxon>Bacteria</taxon>
        <taxon>Bacillati</taxon>
        <taxon>Chloroflexota</taxon>
        <taxon>Dehalococcoidia</taxon>
        <taxon>Dehalococcoidales</taxon>
        <taxon>Dehalococcoidaceae</taxon>
        <taxon>Dehalococcoides</taxon>
    </lineage>
</organism>
<dbReference type="InterPro" id="IPR000644">
    <property type="entry name" value="CBS_dom"/>
</dbReference>
<evidence type="ECO:0000313" key="8">
    <source>
        <dbReference type="Proteomes" id="UP000218257"/>
    </source>
</evidence>
<feature type="domain" description="CBS" evidence="3">
    <location>
        <begin position="96"/>
        <end position="152"/>
    </location>
</feature>
<dbReference type="EMBL" id="AP017649">
    <property type="protein sequence ID" value="BAZ97407.1"/>
    <property type="molecule type" value="Genomic_DNA"/>
</dbReference>
<evidence type="ECO:0000256" key="2">
    <source>
        <dbReference type="PROSITE-ProRule" id="PRU00703"/>
    </source>
</evidence>
<dbReference type="RefSeq" id="WP_010936653.1">
    <property type="nucleotide sequence ID" value="NZ_AP017649.1"/>
</dbReference>
<dbReference type="PROSITE" id="PS51371">
    <property type="entry name" value="CBS"/>
    <property type="match status" value="1"/>
</dbReference>
<dbReference type="Pfam" id="PF00571">
    <property type="entry name" value="CBS"/>
    <property type="match status" value="2"/>
</dbReference>
<dbReference type="PANTHER" id="PTHR43080">
    <property type="entry name" value="CBS DOMAIN-CONTAINING PROTEIN CBSX3, MITOCHONDRIAL"/>
    <property type="match status" value="1"/>
</dbReference>
<dbReference type="Proteomes" id="UP000218257">
    <property type="component" value="Chromosome"/>
</dbReference>
<protein>
    <submittedName>
        <fullName evidence="4">CBS domain-containing protein</fullName>
    </submittedName>
</protein>
<keyword evidence="1 2" id="KW-0129">CBS domain</keyword>
<proteinExistence type="predicted"/>
<dbReference type="Proteomes" id="UP000053577">
    <property type="component" value="Unassembled WGS sequence"/>
</dbReference>
<name>A0A0V8LX67_9CHLR</name>
<dbReference type="eggNOG" id="COG0517">
    <property type="taxonomic scope" value="Bacteria"/>
</dbReference>
<dbReference type="AlphaFoldDB" id="A0A0V8LX67"/>
<evidence type="ECO:0000256" key="1">
    <source>
        <dbReference type="ARBA" id="ARBA00023122"/>
    </source>
</evidence>
<evidence type="ECO:0000313" key="7">
    <source>
        <dbReference type="Proteomes" id="UP000053577"/>
    </source>
</evidence>
<dbReference type="EMBL" id="JGYD01000029">
    <property type="protein sequence ID" value="KSV16110.1"/>
    <property type="molecule type" value="Genomic_DNA"/>
</dbReference>
<evidence type="ECO:0000259" key="3">
    <source>
        <dbReference type="PROSITE" id="PS51371"/>
    </source>
</evidence>
<gene>
    <name evidence="5" type="ORF">DA01_08490</name>
    <name evidence="4" type="ORF">DEHALATV1_0779</name>
    <name evidence="6" type="ORF">VLL09_00770</name>
</gene>
<sequence>MENVIVSELCEKISEKRMVRDDMGIEYAIKAFASHTHTHVLFVVNKDGVLTGIVKLKQLLEWVKVKLNIVSEKHIVTRSDAFEVLRLSQSCTIKEITSEIISVKQGDTIAHAVNLMAEKEMVEIPVVDDAGKLVGELRISDLLSKLMVDIETAESDNTCTTN</sequence>
<reference evidence="5 7" key="1">
    <citation type="journal article" date="2015" name="Sci. Rep.">
        <title>A comparative genomics and reductive dehalogenase gene transcription study of two chloroethene-respiring bacteria, Dehalococcoides mccartyi strains MB and 11a.</title>
        <authorList>
            <person name="Low A."/>
            <person name="Shen Z."/>
            <person name="Cheng D."/>
            <person name="Rogers M.J."/>
            <person name="Lee P.K."/>
            <person name="He J."/>
        </authorList>
    </citation>
    <scope>NUCLEOTIDE SEQUENCE [LARGE SCALE GENOMIC DNA]</scope>
    <source>
        <strain evidence="5 7">MB</strain>
    </source>
</reference>
<dbReference type="SMART" id="SM00116">
    <property type="entry name" value="CBS"/>
    <property type="match status" value="2"/>
</dbReference>